<keyword evidence="2" id="KW-1185">Reference proteome</keyword>
<evidence type="ECO:0000313" key="1">
    <source>
        <dbReference type="EMBL" id="SFN78507.1"/>
    </source>
</evidence>
<proteinExistence type="predicted"/>
<dbReference type="AlphaFoldDB" id="A0A1I5BUZ8"/>
<reference evidence="2" key="1">
    <citation type="submission" date="2016-10" db="EMBL/GenBank/DDBJ databases">
        <authorList>
            <person name="Varghese N."/>
            <person name="Submissions S."/>
        </authorList>
    </citation>
    <scope>NUCLEOTIDE SEQUENCE [LARGE SCALE GENOMIC DNA]</scope>
    <source>
        <strain evidence="2">N6PO6</strain>
    </source>
</reference>
<protein>
    <submittedName>
        <fullName evidence="1">Uncharacterized protein</fullName>
    </submittedName>
</protein>
<dbReference type="STRING" id="1367852.SAMN05216516_1233"/>
<dbReference type="EMBL" id="FOVC01000023">
    <property type="protein sequence ID" value="SFN78507.1"/>
    <property type="molecule type" value="Genomic_DNA"/>
</dbReference>
<name>A0A1I5BUZ8_9GAMM</name>
<dbReference type="Proteomes" id="UP000242222">
    <property type="component" value="Unassembled WGS sequence"/>
</dbReference>
<accession>A0A1I5BUZ8</accession>
<evidence type="ECO:0000313" key="2">
    <source>
        <dbReference type="Proteomes" id="UP000242222"/>
    </source>
</evidence>
<organism evidence="1 2">
    <name type="scientific">Izhakiella capsodis</name>
    <dbReference type="NCBI Taxonomy" id="1367852"/>
    <lineage>
        <taxon>Bacteria</taxon>
        <taxon>Pseudomonadati</taxon>
        <taxon>Pseudomonadota</taxon>
        <taxon>Gammaproteobacteria</taxon>
        <taxon>Enterobacterales</taxon>
        <taxon>Erwiniaceae</taxon>
        <taxon>Izhakiella</taxon>
    </lineage>
</organism>
<dbReference type="RefSeq" id="WP_177203366.1">
    <property type="nucleotide sequence ID" value="NZ_FOVC01000023.1"/>
</dbReference>
<sequence length="50" mass="5756">MDKEIEYAFKELEYYVNPCVRGVLKKHIDAQAARIAGGLQWRGPASVRNY</sequence>
<gene>
    <name evidence="1" type="ORF">SAMN05216516_1233</name>
</gene>